<evidence type="ECO:0000256" key="2">
    <source>
        <dbReference type="ARBA" id="ARBA00022833"/>
    </source>
</evidence>
<dbReference type="PANTHER" id="PTHR46771:SF5">
    <property type="entry name" value="DETERIN"/>
    <property type="match status" value="1"/>
</dbReference>
<name>A0AA40GA19_9HYME</name>
<feature type="region of interest" description="Disordered" evidence="3">
    <location>
        <begin position="533"/>
        <end position="559"/>
    </location>
</feature>
<reference evidence="4" key="1">
    <citation type="submission" date="2021-10" db="EMBL/GenBank/DDBJ databases">
        <title>Melipona bicolor Genome sequencing and assembly.</title>
        <authorList>
            <person name="Araujo N.S."/>
            <person name="Arias M.C."/>
        </authorList>
    </citation>
    <scope>NUCLEOTIDE SEQUENCE</scope>
    <source>
        <strain evidence="4">USP_2M_L1-L4_2017</strain>
        <tissue evidence="4">Whole body</tissue>
    </source>
</reference>
<feature type="region of interest" description="Disordered" evidence="3">
    <location>
        <begin position="2303"/>
        <end position="2358"/>
    </location>
</feature>
<feature type="region of interest" description="Disordered" evidence="3">
    <location>
        <begin position="2176"/>
        <end position="2199"/>
    </location>
</feature>
<dbReference type="PANTHER" id="PTHR46771">
    <property type="entry name" value="DETERIN"/>
    <property type="match status" value="1"/>
</dbReference>
<accession>A0AA40GA19</accession>
<dbReference type="FunFam" id="1.10.1170.10:FF:000001">
    <property type="entry name" value="baculoviral IAP repeat-containing protein 6 isoform X1"/>
    <property type="match status" value="1"/>
</dbReference>
<comment type="caution">
    <text evidence="4">The sequence shown here is derived from an EMBL/GenBank/DDBJ whole genome shotgun (WGS) entry which is preliminary data.</text>
</comment>
<dbReference type="InterPro" id="IPR011047">
    <property type="entry name" value="Quinoprotein_ADH-like_sf"/>
</dbReference>
<keyword evidence="2" id="KW-0862">Zinc</keyword>
<feature type="compositionally biased region" description="Polar residues" evidence="3">
    <location>
        <begin position="548"/>
        <end position="559"/>
    </location>
</feature>
<feature type="compositionally biased region" description="Polar residues" evidence="3">
    <location>
        <begin position="2182"/>
        <end position="2197"/>
    </location>
</feature>
<dbReference type="Pfam" id="PF00653">
    <property type="entry name" value="BIR"/>
    <property type="match status" value="1"/>
</dbReference>
<dbReference type="EMBL" id="JAHYIQ010000004">
    <property type="protein sequence ID" value="KAK1133206.1"/>
    <property type="molecule type" value="Genomic_DNA"/>
</dbReference>
<keyword evidence="1" id="KW-0479">Metal-binding</keyword>
<feature type="compositionally biased region" description="Acidic residues" evidence="3">
    <location>
        <begin position="2348"/>
        <end position="2358"/>
    </location>
</feature>
<evidence type="ECO:0000256" key="1">
    <source>
        <dbReference type="ARBA" id="ARBA00022723"/>
    </source>
</evidence>
<dbReference type="Gene3D" id="1.10.1170.10">
    <property type="entry name" value="Inhibitor Of Apoptosis Protein (2mihbC-IAP-1), Chain A"/>
    <property type="match status" value="1"/>
</dbReference>
<dbReference type="SUPFAM" id="SSF50998">
    <property type="entry name" value="Quinoprotein alcohol dehydrogenase-like"/>
    <property type="match status" value="1"/>
</dbReference>
<dbReference type="GO" id="GO:0046872">
    <property type="term" value="F:metal ion binding"/>
    <property type="evidence" value="ECO:0007669"/>
    <property type="project" value="UniProtKB-KW"/>
</dbReference>
<protein>
    <recommendedName>
        <fullName evidence="6">Baculoviral IAP repeat-containing protein 6</fullName>
    </recommendedName>
</protein>
<evidence type="ECO:0008006" key="6">
    <source>
        <dbReference type="Google" id="ProtNLM"/>
    </source>
</evidence>
<organism evidence="4 5">
    <name type="scientific">Melipona bicolor</name>
    <dbReference type="NCBI Taxonomy" id="60889"/>
    <lineage>
        <taxon>Eukaryota</taxon>
        <taxon>Metazoa</taxon>
        <taxon>Ecdysozoa</taxon>
        <taxon>Arthropoda</taxon>
        <taxon>Hexapoda</taxon>
        <taxon>Insecta</taxon>
        <taxon>Pterygota</taxon>
        <taxon>Neoptera</taxon>
        <taxon>Endopterygota</taxon>
        <taxon>Hymenoptera</taxon>
        <taxon>Apocrita</taxon>
        <taxon>Aculeata</taxon>
        <taxon>Apoidea</taxon>
        <taxon>Anthophila</taxon>
        <taxon>Apidae</taxon>
        <taxon>Melipona</taxon>
    </lineage>
</organism>
<evidence type="ECO:0000256" key="3">
    <source>
        <dbReference type="SAM" id="MobiDB-lite"/>
    </source>
</evidence>
<proteinExistence type="predicted"/>
<feature type="compositionally biased region" description="Polar residues" evidence="3">
    <location>
        <begin position="2303"/>
        <end position="2312"/>
    </location>
</feature>
<dbReference type="SMART" id="SM00238">
    <property type="entry name" value="BIR"/>
    <property type="match status" value="1"/>
</dbReference>
<keyword evidence="5" id="KW-1185">Reference proteome</keyword>
<dbReference type="Proteomes" id="UP001177670">
    <property type="component" value="Unassembled WGS sequence"/>
</dbReference>
<evidence type="ECO:0000313" key="4">
    <source>
        <dbReference type="EMBL" id="KAK1133206.1"/>
    </source>
</evidence>
<feature type="compositionally biased region" description="Basic and acidic residues" evidence="3">
    <location>
        <begin position="534"/>
        <end position="544"/>
    </location>
</feature>
<dbReference type="SUPFAM" id="SSF57924">
    <property type="entry name" value="Inhibitor of apoptosis (IAP) repeat"/>
    <property type="match status" value="1"/>
</dbReference>
<sequence>MADDDPWLLKEDGYLNVDTECKSIIYHANLNVLLITTGSAQVYVFDVNSGVILQKSSLSGKLNGKLQGTYLSNGVDKILYTDGRGIGVRSDYNGVLFLDTLLQTPVSRSEDIVKLELLFSEATLLYQCLRCVELPGVDHVQEVKEELISKTFVIEANQKKGIKAQKWNTVCLELPHGSLKLVCSGLVTELKRLSRYIPALPIASAINERLNGLLPGLPLEGGPADKALMFSEATRRDTFSKWPHMNYKWALPDQMAQAGFYHQPNATGDDRIMCFTCNVCLVCWEPTDEPWSEHERHSPACPFVKGEYTQNVPLSVILATAPAREAGDTVDVISTTNVSGLVATASSGGFINVWNVTNQLKREVSFYVAPIDQEINNKDSIQFGSTRNLTSYLRTLNSEADPLSDFKHSGSHKVQVTALSVVGSPKSQNSEANTSGSTLLSVETSDSKIRPCVVCAVTVTVSNPSQLRTLENVWAASTDLASSSSLVRAMNSVNSAASDTLDIMKVAGDKYAPSRLHYLVFYDFHHKTATTQPIKEDNTKETKAKKTLSGTGTSASSNGERQENLYQEFLVSKFFYEVPVIEDVDADVVGPHFDGIFPTSALSASSSNGIYSSPIGITVPASSSFDANFNPINCPEHFASTSDLTTANKKSLDIMKITKTEPVVVKTLPIEAPDFIKITHIEPSKDGRHLYVAMSPTTDNTDSFNSNNNQMDIDEDSEFFPQKGYVYWDHNDTQSDRLISGNDDINNMNTVLLVYALDFSGQVVKVFSEPVAKRELSADEAPVEHVFLPFQDKNKYTLSDENFSRCSTATPSVSEPVGQVALVCRDGVVRVLNLNSLKTVTEARVEGKKFVSAAYCTSLERLCACTSDGALHFFITTDEEDAMEDKEDIEDINMMTAEESSNKSTIPSTSTSSAFQDQLIAHKLSFSYSDLRSLYELTRFDHHSPAYGATVPPCWNEMMQAQRQRRHPQHFHQSEDQHHTRTWRLHNERNTWDEHIFELTLPRSAAGRIGHVDVRYSLHSVCQELPSIQITLLKQNIKRIGHHEPLLTPVDERIDFNISNEQKGENPVITEEFQKQHNTEILCGPIDLHRSLDLSWRSGCVTLTSPKLFRSKARTLLVHIKALIDPAKDNTTPKSKTTNSSDNKPPISKKLRIVEVRRFVEGGSSKKLDVYIGCDCIYEISITVRTVYSTNIPNERAQRCAMLESKSCFENLLSVACLETADKSPIAQSLALDILVWIASIRLTRLRSNQNNTEIKNFQLETIRSVQTRLSNLLRTCLLHAGRSIAHKCIKLIMLCNGGFYNLDDPPPQSFDEALVSVLVTLLPSIVEVEWAGSLRWLQLLINRTLIRDRNHSIAQQCISLIQQIAAEISNRVNPYHLLLATRFGLYNSPFETELFDLESPVPPKYSPISPTYASAVANEQTGPSTASPSFMYSQDAIDLRDLLTLPTHPTSELVVSSKLKALCANHNMKGLLEVEPLHFTCLAASDGTKMEKIDPCMNIGAPLYDSTATNNNGVPDIKTTHHTYNLDAGSLGADVQAKSTPMLSDLLSLCTGRMLKKPAPQLIFTPDDQSDCDEANDMPINNQTWHNTQNDMPTSRILSSTVTKEKSSVQNINTTINKVEDSNYKKRKDVTFPWGRLLCWPPQQALVVDRMHSGARRFVILDFGSPVLLTDLIIPCCSDLASLSIDIWTRKEEIDGTRLIVAGDIGNRSLVVCDLQPPPVCRYLKIIIIGRYGMSPTMCKIPLGIFYGHMMVLPGEDYAELNSNSSACDDTFDSNVQATINTQCNILSALAEDVQCRFSLATEKLKSLLDPLLCSETTNVMHMQHYLSFSKVSNENKELSSVKILTTYQECIMFQHQLNVVRGVWRRLESWKGSQTIPTMSLANAPTDKLRALGETLLDILLFVGYEIGPIPSIPLSICDVFTPTVCEKFFHSICVVTPAPRLQLQAVALLTRMAGHQPWWGNFLSNVLINLYSSSSTHIFPQDRVFILLTLLGRKSLIAGVNRSSVIDAMVRTLGKLLAPLSNSQTSDTNHLDITLIGWVLLFLSVCLDTITIPSTCLEENNDKTREQGSSSRWEFIQGESAMQRKYGNANRSISFSYRKKLQKHIMHHKQQLQELEQAKKAFHTSSQGWTNLSHTASLCNKMKATLKSQEQFFKKTLKQNSAKHFKDILSIRKNDTQHSSRSSQPQANTSSSKPETTDMDVEYISNLSHQHVLPVARGLIALILYNSANVDMFLLACKVVARLVISTRPAISLCELMSEEQLLKLVRLATGTSDAAWSSHAVSCLLQDLLEGGKLTPKTCSTHEGNSSEENFESLVTEKSRTPEEEYVSAAETSNTTVPLGNDEGFADGEGEDDDGIVVLSAGASTSKSNGFLPSLLESDDSELEDFLDDILERGRNTLKKGHPLPKNVDISGYVHNIYVNI</sequence>
<dbReference type="CDD" id="cd00022">
    <property type="entry name" value="BIR"/>
    <property type="match status" value="1"/>
</dbReference>
<gene>
    <name evidence="4" type="ORF">K0M31_014560</name>
</gene>
<dbReference type="PROSITE" id="PS50143">
    <property type="entry name" value="BIR_REPEAT_2"/>
    <property type="match status" value="1"/>
</dbReference>
<dbReference type="InterPro" id="IPR051190">
    <property type="entry name" value="Baculoviral_IAP"/>
</dbReference>
<evidence type="ECO:0000313" key="5">
    <source>
        <dbReference type="Proteomes" id="UP001177670"/>
    </source>
</evidence>
<dbReference type="InterPro" id="IPR001370">
    <property type="entry name" value="BIR_rpt"/>
</dbReference>